<proteinExistence type="predicted"/>
<dbReference type="EMBL" id="LAZR01008080">
    <property type="protein sequence ID" value="KKM81079.1"/>
    <property type="molecule type" value="Genomic_DNA"/>
</dbReference>
<accession>A0A0F9KFS8</accession>
<gene>
    <name evidence="1" type="ORF">LCGC14_1333370</name>
</gene>
<comment type="caution">
    <text evidence="1">The sequence shown here is derived from an EMBL/GenBank/DDBJ whole genome shotgun (WGS) entry which is preliminary data.</text>
</comment>
<organism evidence="1">
    <name type="scientific">marine sediment metagenome</name>
    <dbReference type="NCBI Taxonomy" id="412755"/>
    <lineage>
        <taxon>unclassified sequences</taxon>
        <taxon>metagenomes</taxon>
        <taxon>ecological metagenomes</taxon>
    </lineage>
</organism>
<evidence type="ECO:0000313" key="1">
    <source>
        <dbReference type="EMBL" id="KKM81079.1"/>
    </source>
</evidence>
<feature type="non-terminal residue" evidence="1">
    <location>
        <position position="1"/>
    </location>
</feature>
<sequence length="48" mass="5382">IEGAINVGARSIAVLTRLAKIETLQNADKIVEERDIPLKLIKEIEKRL</sequence>
<dbReference type="AlphaFoldDB" id="A0A0F9KFS8"/>
<reference evidence="1" key="1">
    <citation type="journal article" date="2015" name="Nature">
        <title>Complex archaea that bridge the gap between prokaryotes and eukaryotes.</title>
        <authorList>
            <person name="Spang A."/>
            <person name="Saw J.H."/>
            <person name="Jorgensen S.L."/>
            <person name="Zaremba-Niedzwiedzka K."/>
            <person name="Martijn J."/>
            <person name="Lind A.E."/>
            <person name="van Eijk R."/>
            <person name="Schleper C."/>
            <person name="Guy L."/>
            <person name="Ettema T.J."/>
        </authorList>
    </citation>
    <scope>NUCLEOTIDE SEQUENCE</scope>
</reference>
<name>A0A0F9KFS8_9ZZZZ</name>
<protein>
    <submittedName>
        <fullName evidence="1">Uncharacterized protein</fullName>
    </submittedName>
</protein>